<keyword evidence="2" id="KW-1185">Reference proteome</keyword>
<dbReference type="EMBL" id="JAHWGI010000376">
    <property type="protein sequence ID" value="KAK3914354.1"/>
    <property type="molecule type" value="Genomic_DNA"/>
</dbReference>
<gene>
    <name evidence="1" type="ORF">KUF71_023755</name>
</gene>
<comment type="caution">
    <text evidence="1">The sequence shown here is derived from an EMBL/GenBank/DDBJ whole genome shotgun (WGS) entry which is preliminary data.</text>
</comment>
<evidence type="ECO:0000313" key="1">
    <source>
        <dbReference type="EMBL" id="KAK3914354.1"/>
    </source>
</evidence>
<dbReference type="Proteomes" id="UP001219518">
    <property type="component" value="Unassembled WGS sequence"/>
</dbReference>
<name>A0AAE1H3Z7_9NEOP</name>
<proteinExistence type="predicted"/>
<reference evidence="1" key="2">
    <citation type="journal article" date="2023" name="BMC Genomics">
        <title>Pest status, molecular evolution, and epigenetic factors derived from the genome assembly of Frankliniella fusca, a thysanopteran phytovirus vector.</title>
        <authorList>
            <person name="Catto M.A."/>
            <person name="Labadie P.E."/>
            <person name="Jacobson A.L."/>
            <person name="Kennedy G.G."/>
            <person name="Srinivasan R."/>
            <person name="Hunt B.G."/>
        </authorList>
    </citation>
    <scope>NUCLEOTIDE SEQUENCE</scope>
    <source>
        <strain evidence="1">PL_HMW_Pooled</strain>
    </source>
</reference>
<dbReference type="AlphaFoldDB" id="A0AAE1H3Z7"/>
<sequence length="135" mass="15358">MHMGYNDLVVRKLRSSSLNTVNILNCQMHIVLDVRSNNVWKENAFIFDFKDKACSVAQKNIPGFFKLFFGAIVQKKGSCSVDPGVYVADQQPIDWTFPTFPVMPYGYYRFRLTAGTGKVKAMCFMCECHVIPRAS</sequence>
<evidence type="ECO:0000313" key="2">
    <source>
        <dbReference type="Proteomes" id="UP001219518"/>
    </source>
</evidence>
<organism evidence="1 2">
    <name type="scientific">Frankliniella fusca</name>
    <dbReference type="NCBI Taxonomy" id="407009"/>
    <lineage>
        <taxon>Eukaryota</taxon>
        <taxon>Metazoa</taxon>
        <taxon>Ecdysozoa</taxon>
        <taxon>Arthropoda</taxon>
        <taxon>Hexapoda</taxon>
        <taxon>Insecta</taxon>
        <taxon>Pterygota</taxon>
        <taxon>Neoptera</taxon>
        <taxon>Paraneoptera</taxon>
        <taxon>Thysanoptera</taxon>
        <taxon>Terebrantia</taxon>
        <taxon>Thripoidea</taxon>
        <taxon>Thripidae</taxon>
        <taxon>Frankliniella</taxon>
    </lineage>
</organism>
<protein>
    <submittedName>
        <fullName evidence="1">Succinyl-diaminopimelate desuccinylase</fullName>
    </submittedName>
</protein>
<reference evidence="1" key="1">
    <citation type="submission" date="2021-07" db="EMBL/GenBank/DDBJ databases">
        <authorList>
            <person name="Catto M.A."/>
            <person name="Jacobson A."/>
            <person name="Kennedy G."/>
            <person name="Labadie P."/>
            <person name="Hunt B.G."/>
            <person name="Srinivasan R."/>
        </authorList>
    </citation>
    <scope>NUCLEOTIDE SEQUENCE</scope>
    <source>
        <strain evidence="1">PL_HMW_Pooled</strain>
        <tissue evidence="1">Head</tissue>
    </source>
</reference>
<accession>A0AAE1H3Z7</accession>